<comment type="similarity">
    <text evidence="7">Belongs to the carbohydrate kinase PfkB family. LacC subfamily.</text>
</comment>
<dbReference type="GO" id="GO:0016052">
    <property type="term" value="P:carbohydrate catabolic process"/>
    <property type="evidence" value="ECO:0007669"/>
    <property type="project" value="UniProtKB-ARBA"/>
</dbReference>
<gene>
    <name evidence="10" type="primary">lacC</name>
    <name evidence="10" type="ORF">TICRE_10430</name>
</gene>
<evidence type="ECO:0000313" key="10">
    <source>
        <dbReference type="EMBL" id="OLS02986.1"/>
    </source>
</evidence>
<dbReference type="UniPathway" id="UPA00704">
    <property type="reaction ID" value="UER00715"/>
</dbReference>
<evidence type="ECO:0000256" key="3">
    <source>
        <dbReference type="ARBA" id="ARBA00022741"/>
    </source>
</evidence>
<dbReference type="GO" id="GO:0005829">
    <property type="term" value="C:cytosol"/>
    <property type="evidence" value="ECO:0007669"/>
    <property type="project" value="TreeGrafter"/>
</dbReference>
<accession>A0A1U7M6S4</accession>
<comment type="function">
    <text evidence="8">Catalyzes the ATP-dependent phosphorylation of fructose-l-phosphate to fructose-l,6-bisphosphate.</text>
</comment>
<evidence type="ECO:0000256" key="6">
    <source>
        <dbReference type="ARBA" id="ARBA00047745"/>
    </source>
</evidence>
<dbReference type="AlphaFoldDB" id="A0A1U7M6S4"/>
<dbReference type="GO" id="GO:0009024">
    <property type="term" value="F:tagatose-6-phosphate kinase activity"/>
    <property type="evidence" value="ECO:0007669"/>
    <property type="project" value="UniProtKB-EC"/>
</dbReference>
<dbReference type="Proteomes" id="UP000186112">
    <property type="component" value="Unassembled WGS sequence"/>
</dbReference>
<evidence type="ECO:0000256" key="2">
    <source>
        <dbReference type="ARBA" id="ARBA00022679"/>
    </source>
</evidence>
<dbReference type="SUPFAM" id="SSF53613">
    <property type="entry name" value="Ribokinase-like"/>
    <property type="match status" value="1"/>
</dbReference>
<dbReference type="Pfam" id="PF00294">
    <property type="entry name" value="PfkB"/>
    <property type="match status" value="1"/>
</dbReference>
<dbReference type="InterPro" id="IPR002173">
    <property type="entry name" value="Carboh/pur_kinase_PfkB_CS"/>
</dbReference>
<protein>
    <recommendedName>
        <fullName evidence="7">Tagatose-6-phosphate kinase</fullName>
        <ecNumber evidence="7">2.7.1.144</ecNumber>
    </recommendedName>
</protein>
<evidence type="ECO:0000313" key="11">
    <source>
        <dbReference type="Proteomes" id="UP000186112"/>
    </source>
</evidence>
<evidence type="ECO:0000256" key="1">
    <source>
        <dbReference type="ARBA" id="ARBA00005380"/>
    </source>
</evidence>
<evidence type="ECO:0000256" key="7">
    <source>
        <dbReference type="PIRNR" id="PIRNR000535"/>
    </source>
</evidence>
<evidence type="ECO:0000256" key="8">
    <source>
        <dbReference type="RuleBase" id="RU369061"/>
    </source>
</evidence>
<keyword evidence="11" id="KW-1185">Reference proteome</keyword>
<evidence type="ECO:0000256" key="5">
    <source>
        <dbReference type="ARBA" id="ARBA00022840"/>
    </source>
</evidence>
<keyword evidence="4 8" id="KW-0418">Kinase</keyword>
<comment type="similarity">
    <text evidence="1">Belongs to the carbohydrate kinase pfkB family.</text>
</comment>
<name>A0A1U7M6S4_TISCR</name>
<comment type="catalytic activity">
    <reaction evidence="6 8">
        <text>beta-D-fructose 1-phosphate + ATP = beta-D-fructose 1,6-bisphosphate + ADP + H(+)</text>
        <dbReference type="Rhea" id="RHEA:14213"/>
        <dbReference type="ChEBI" id="CHEBI:15378"/>
        <dbReference type="ChEBI" id="CHEBI:30616"/>
        <dbReference type="ChEBI" id="CHEBI:32966"/>
        <dbReference type="ChEBI" id="CHEBI:138881"/>
        <dbReference type="ChEBI" id="CHEBI:456216"/>
        <dbReference type="EC" id="2.7.1.56"/>
    </reaction>
</comment>
<comment type="pathway">
    <text evidence="7">Carbohydrate metabolism; D-tagatose 6-phosphate degradation; D-glyceraldehyde 3-phosphate and glycerone phosphate from D-tagatose 6-phosphate: step 1/2.</text>
</comment>
<dbReference type="EMBL" id="LTDM01000013">
    <property type="protein sequence ID" value="OLS02986.1"/>
    <property type="molecule type" value="Genomic_DNA"/>
</dbReference>
<dbReference type="NCBIfam" id="TIGR03168">
    <property type="entry name" value="1-PFK"/>
    <property type="match status" value="1"/>
</dbReference>
<dbReference type="OrthoDB" id="9801219at2"/>
<dbReference type="InterPro" id="IPR022463">
    <property type="entry name" value="1-PFruKinase"/>
</dbReference>
<comment type="caution">
    <text evidence="10">The sequence shown here is derived from an EMBL/GenBank/DDBJ whole genome shotgun (WGS) entry which is preliminary data.</text>
</comment>
<reference evidence="10 11" key="1">
    <citation type="submission" date="2016-02" db="EMBL/GenBank/DDBJ databases">
        <title>Genome sequence of Tissierella creatinophila DSM 6911.</title>
        <authorList>
            <person name="Poehlein A."/>
            <person name="Daniel R."/>
        </authorList>
    </citation>
    <scope>NUCLEOTIDE SEQUENCE [LARGE SCALE GENOMIC DNA]</scope>
    <source>
        <strain evidence="10 11">DSM 6911</strain>
    </source>
</reference>
<dbReference type="RefSeq" id="WP_075725863.1">
    <property type="nucleotide sequence ID" value="NZ_LTDM01000013.1"/>
</dbReference>
<dbReference type="Gene3D" id="3.40.1190.20">
    <property type="match status" value="1"/>
</dbReference>
<dbReference type="PIRSF" id="PIRSF000535">
    <property type="entry name" value="1PFK/6PFK/LacC"/>
    <property type="match status" value="1"/>
</dbReference>
<dbReference type="GO" id="GO:0044281">
    <property type="term" value="P:small molecule metabolic process"/>
    <property type="evidence" value="ECO:0007669"/>
    <property type="project" value="UniProtKB-ARBA"/>
</dbReference>
<dbReference type="NCBIfam" id="TIGR03828">
    <property type="entry name" value="pfkB"/>
    <property type="match status" value="1"/>
</dbReference>
<sequence>MIYTVTFNPAIDYTVELDKISLGETNRSKYSYILPGGKGINVSRVLNNLDIGNIALGFVGGFTGKFVEDYLKAQGLVTDFVYLEEDTRINVKIKTTDETEINASGPNINEKDLEEFYKKLNRLKQGDYLILAGNVQDSLPRDTYSNIQKRCASKGVKTIVDTTREALTLTLENKPFLLKPNLHELESIFDIKIRDKSQAIIYAKKLIEKGAQNIIVSMGGEGALFVSKEKAYFSQAPQGILKNSVGAGDSMVAGFLAKFIESEDSLEAFKYSVAAGSATAFSKDLCTKEEVEELFKKITFKEIF</sequence>
<dbReference type="GO" id="GO:2001059">
    <property type="term" value="P:D-tagatose 6-phosphate catabolic process"/>
    <property type="evidence" value="ECO:0007669"/>
    <property type="project" value="UniProtKB-UniPathway"/>
</dbReference>
<keyword evidence="3 7" id="KW-0547">Nucleotide-binding</keyword>
<comment type="catalytic activity">
    <reaction evidence="7">
        <text>D-tagatofuranose 6-phosphate + ATP = D-tagatofuranose 1,6-bisphosphate + ADP + H(+)</text>
        <dbReference type="Rhea" id="RHEA:12420"/>
        <dbReference type="ChEBI" id="CHEBI:15378"/>
        <dbReference type="ChEBI" id="CHEBI:30616"/>
        <dbReference type="ChEBI" id="CHEBI:58694"/>
        <dbReference type="ChEBI" id="CHEBI:58695"/>
        <dbReference type="ChEBI" id="CHEBI:456216"/>
        <dbReference type="EC" id="2.7.1.144"/>
    </reaction>
</comment>
<dbReference type="PANTHER" id="PTHR46566:SF1">
    <property type="entry name" value="1-PHOSPHOFRUCTOKINASE"/>
    <property type="match status" value="1"/>
</dbReference>
<dbReference type="PANTHER" id="PTHR46566">
    <property type="entry name" value="1-PHOSPHOFRUCTOKINASE-RELATED"/>
    <property type="match status" value="1"/>
</dbReference>
<keyword evidence="2 7" id="KW-0808">Transferase</keyword>
<dbReference type="EC" id="2.7.1.144" evidence="7"/>
<dbReference type="InterPro" id="IPR017583">
    <property type="entry name" value="Tagatose/fructose_Pkinase"/>
</dbReference>
<dbReference type="GO" id="GO:0008662">
    <property type="term" value="F:1-phosphofructokinase activity"/>
    <property type="evidence" value="ECO:0007669"/>
    <property type="project" value="UniProtKB-UniRule"/>
</dbReference>
<keyword evidence="5 7" id="KW-0067">ATP-binding</keyword>
<dbReference type="InterPro" id="IPR029056">
    <property type="entry name" value="Ribokinase-like"/>
</dbReference>
<keyword evidence="7" id="KW-0423">Lactose metabolism</keyword>
<feature type="domain" description="Carbohydrate kinase PfkB" evidence="9">
    <location>
        <begin position="7"/>
        <end position="286"/>
    </location>
</feature>
<organism evidence="10 11">
    <name type="scientific">Tissierella creatinophila DSM 6911</name>
    <dbReference type="NCBI Taxonomy" id="1123403"/>
    <lineage>
        <taxon>Bacteria</taxon>
        <taxon>Bacillati</taxon>
        <taxon>Bacillota</taxon>
        <taxon>Tissierellia</taxon>
        <taxon>Tissierellales</taxon>
        <taxon>Tissierellaceae</taxon>
        <taxon>Tissierella</taxon>
    </lineage>
</organism>
<dbReference type="CDD" id="cd01164">
    <property type="entry name" value="FruK_PfkB_like"/>
    <property type="match status" value="1"/>
</dbReference>
<dbReference type="GO" id="GO:0005988">
    <property type="term" value="P:lactose metabolic process"/>
    <property type="evidence" value="ECO:0007669"/>
    <property type="project" value="UniProtKB-KW"/>
</dbReference>
<proteinExistence type="inferred from homology"/>
<dbReference type="FunFam" id="3.40.1190.20:FF:000001">
    <property type="entry name" value="Phosphofructokinase"/>
    <property type="match status" value="1"/>
</dbReference>
<dbReference type="InterPro" id="IPR011611">
    <property type="entry name" value="PfkB_dom"/>
</dbReference>
<evidence type="ECO:0000259" key="9">
    <source>
        <dbReference type="Pfam" id="PF00294"/>
    </source>
</evidence>
<dbReference type="GO" id="GO:0005524">
    <property type="term" value="F:ATP binding"/>
    <property type="evidence" value="ECO:0007669"/>
    <property type="project" value="UniProtKB-UniRule"/>
</dbReference>
<evidence type="ECO:0000256" key="4">
    <source>
        <dbReference type="ARBA" id="ARBA00022777"/>
    </source>
</evidence>
<dbReference type="PROSITE" id="PS00584">
    <property type="entry name" value="PFKB_KINASES_2"/>
    <property type="match status" value="1"/>
</dbReference>